<keyword evidence="7" id="KW-1185">Reference proteome</keyword>
<evidence type="ECO:0000259" key="5">
    <source>
        <dbReference type="PROSITE" id="PS51157"/>
    </source>
</evidence>
<organism evidence="6 7">
    <name type="scientific">Thelohanellus kitauei</name>
    <name type="common">Myxosporean</name>
    <dbReference type="NCBI Taxonomy" id="669202"/>
    <lineage>
        <taxon>Eukaryota</taxon>
        <taxon>Metazoa</taxon>
        <taxon>Cnidaria</taxon>
        <taxon>Myxozoa</taxon>
        <taxon>Myxosporea</taxon>
        <taxon>Bivalvulida</taxon>
        <taxon>Platysporina</taxon>
        <taxon>Myxobolidae</taxon>
        <taxon>Thelohanellus</taxon>
    </lineage>
</organism>
<feature type="zinc finger region" description="UBR-type" evidence="4">
    <location>
        <begin position="74"/>
        <end position="145"/>
    </location>
</feature>
<comment type="caution">
    <text evidence="6">The sequence shown here is derived from an EMBL/GenBank/DDBJ whole genome shotgun (WGS) entry which is preliminary data.</text>
</comment>
<accession>A0A0C2I9P7</accession>
<dbReference type="Pfam" id="PF02207">
    <property type="entry name" value="zf-UBR"/>
    <property type="match status" value="1"/>
</dbReference>
<keyword evidence="1" id="KW-0479">Metal-binding</keyword>
<dbReference type="SMART" id="SM00396">
    <property type="entry name" value="ZnF_UBR1"/>
    <property type="match status" value="1"/>
</dbReference>
<evidence type="ECO:0000313" key="7">
    <source>
        <dbReference type="Proteomes" id="UP000031668"/>
    </source>
</evidence>
<keyword evidence="2" id="KW-0863">Zinc-finger</keyword>
<dbReference type="InterPro" id="IPR003126">
    <property type="entry name" value="Znf_UBR"/>
</dbReference>
<sequence>MMSDHRTDDIAIRIDMIIRGALLTTSNEQESDPRKVYTEVRLYKLVLEPILAMCTDNVDTSTLHLLASKVGYLGRCTKSIRPYKNFYLCTDCASYGTVRLCKDCYISCVHFGHSYVSSTEKIECVCHCGDNESCGNSRPCSNHDIPNDRINLPKFYVERIKIIMRHFFKYLELICCDESSYDANFLNGWQINDYFKKLNIQDKSAGLKPDVEKKDDSKNADKWCLLIFRTEDEDPEHAELCLNFAIPHATTSGYSFEFLFKGYLCVKYRDTFENCQASCVNIENFIKNHIPGSGLHCRVIKMHRLFFMKVSGCLIKLISDMCFNKSIFCDMMSEMVFKDTSLPEKFFFTRSLWTEIRNGLAYSVFLPTLFSRMNGRNLVNFFLKNFELLYTELLMSSPLRKYLFRLSYHIVTPKKELEYLIKNGFLCRILDFIADRLKNFGYGTGLSISKVLEQIGLSKMDPFYYVADHFTEILYFVANNIDDSVQMRSELKKTAVRLVQFFFDFDDMEPVTLIKEYIHERIHPKEASELILHLQHIFVPYLIIMVKYEDVTNVLFHEYLRVFRRDIGKLTANLTKQEAIEKLLTLHFIYE</sequence>
<dbReference type="PROSITE" id="PS51157">
    <property type="entry name" value="ZF_UBR"/>
    <property type="match status" value="1"/>
</dbReference>
<evidence type="ECO:0000256" key="2">
    <source>
        <dbReference type="ARBA" id="ARBA00022771"/>
    </source>
</evidence>
<dbReference type="Proteomes" id="UP000031668">
    <property type="component" value="Unassembled WGS sequence"/>
</dbReference>
<dbReference type="Gene3D" id="2.10.110.30">
    <property type="match status" value="1"/>
</dbReference>
<dbReference type="EMBL" id="JWZT01005158">
    <property type="protein sequence ID" value="KII61988.1"/>
    <property type="molecule type" value="Genomic_DNA"/>
</dbReference>
<gene>
    <name evidence="6" type="ORF">RF11_14145</name>
</gene>
<reference evidence="6 7" key="1">
    <citation type="journal article" date="2014" name="Genome Biol. Evol.">
        <title>The genome of the myxosporean Thelohanellus kitauei shows adaptations to nutrient acquisition within its fish host.</title>
        <authorList>
            <person name="Yang Y."/>
            <person name="Xiong J."/>
            <person name="Zhou Z."/>
            <person name="Huo F."/>
            <person name="Miao W."/>
            <person name="Ran C."/>
            <person name="Liu Y."/>
            <person name="Zhang J."/>
            <person name="Feng J."/>
            <person name="Wang M."/>
            <person name="Wang M."/>
            <person name="Wang L."/>
            <person name="Yao B."/>
        </authorList>
    </citation>
    <scope>NUCLEOTIDE SEQUENCE [LARGE SCALE GENOMIC DNA]</scope>
    <source>
        <strain evidence="6">Wuqing</strain>
    </source>
</reference>
<evidence type="ECO:0000313" key="6">
    <source>
        <dbReference type="EMBL" id="KII61988.1"/>
    </source>
</evidence>
<evidence type="ECO:0000256" key="4">
    <source>
        <dbReference type="PROSITE-ProRule" id="PRU00508"/>
    </source>
</evidence>
<name>A0A0C2I9P7_THEKT</name>
<dbReference type="AlphaFoldDB" id="A0A0C2I9P7"/>
<evidence type="ECO:0000256" key="1">
    <source>
        <dbReference type="ARBA" id="ARBA00022723"/>
    </source>
</evidence>
<protein>
    <recommendedName>
        <fullName evidence="5">UBR-type domain-containing protein</fullName>
    </recommendedName>
</protein>
<dbReference type="OrthoDB" id="26387at2759"/>
<evidence type="ECO:0000256" key="3">
    <source>
        <dbReference type="ARBA" id="ARBA00022833"/>
    </source>
</evidence>
<keyword evidence="3" id="KW-0862">Zinc</keyword>
<dbReference type="GO" id="GO:0008270">
    <property type="term" value="F:zinc ion binding"/>
    <property type="evidence" value="ECO:0007669"/>
    <property type="project" value="UniProtKB-KW"/>
</dbReference>
<feature type="domain" description="UBR-type" evidence="5">
    <location>
        <begin position="74"/>
        <end position="145"/>
    </location>
</feature>
<dbReference type="CDD" id="cd19670">
    <property type="entry name" value="UBR-box_UBR1_2_3"/>
    <property type="match status" value="1"/>
</dbReference>
<proteinExistence type="predicted"/>